<gene>
    <name evidence="2" type="ORF">BCR39DRAFT_203398</name>
</gene>
<feature type="compositionally biased region" description="Polar residues" evidence="1">
    <location>
        <begin position="77"/>
        <end position="89"/>
    </location>
</feature>
<proteinExistence type="predicted"/>
<evidence type="ECO:0000256" key="1">
    <source>
        <dbReference type="SAM" id="MobiDB-lite"/>
    </source>
</evidence>
<feature type="compositionally biased region" description="Gly residues" evidence="1">
    <location>
        <begin position="132"/>
        <end position="148"/>
    </location>
</feature>
<name>A0A1Y2B0Z6_9TREE</name>
<comment type="caution">
    <text evidence="2">The sequence shown here is derived from an EMBL/GenBank/DDBJ whole genome shotgun (WGS) entry which is preliminary data.</text>
</comment>
<dbReference type="AlphaFoldDB" id="A0A1Y2B0Z6"/>
<keyword evidence="3" id="KW-1185">Reference proteome</keyword>
<evidence type="ECO:0000313" key="2">
    <source>
        <dbReference type="EMBL" id="ORY28491.1"/>
    </source>
</evidence>
<accession>A0A1Y2B0Z6</accession>
<feature type="region of interest" description="Disordered" evidence="1">
    <location>
        <begin position="128"/>
        <end position="168"/>
    </location>
</feature>
<dbReference type="EMBL" id="MCFC01000031">
    <property type="protein sequence ID" value="ORY28491.1"/>
    <property type="molecule type" value="Genomic_DNA"/>
</dbReference>
<organism evidence="2 3">
    <name type="scientific">Naematelia encephala</name>
    <dbReference type="NCBI Taxonomy" id="71784"/>
    <lineage>
        <taxon>Eukaryota</taxon>
        <taxon>Fungi</taxon>
        <taxon>Dikarya</taxon>
        <taxon>Basidiomycota</taxon>
        <taxon>Agaricomycotina</taxon>
        <taxon>Tremellomycetes</taxon>
        <taxon>Tremellales</taxon>
        <taxon>Naemateliaceae</taxon>
        <taxon>Naematelia</taxon>
    </lineage>
</organism>
<reference evidence="2 3" key="1">
    <citation type="submission" date="2016-07" db="EMBL/GenBank/DDBJ databases">
        <title>Pervasive Adenine N6-methylation of Active Genes in Fungi.</title>
        <authorList>
            <consortium name="DOE Joint Genome Institute"/>
            <person name="Mondo S.J."/>
            <person name="Dannebaum R.O."/>
            <person name="Kuo R.C."/>
            <person name="Labutti K."/>
            <person name="Haridas S."/>
            <person name="Kuo A."/>
            <person name="Salamov A."/>
            <person name="Ahrendt S.R."/>
            <person name="Lipzen A."/>
            <person name="Sullivan W."/>
            <person name="Andreopoulos W.B."/>
            <person name="Clum A."/>
            <person name="Lindquist E."/>
            <person name="Daum C."/>
            <person name="Ramamoorthy G.K."/>
            <person name="Gryganskyi A."/>
            <person name="Culley D."/>
            <person name="Magnuson J.K."/>
            <person name="James T.Y."/>
            <person name="O'Malley M.A."/>
            <person name="Stajich J.E."/>
            <person name="Spatafora J.W."/>
            <person name="Visel A."/>
            <person name="Grigoriev I.V."/>
        </authorList>
    </citation>
    <scope>NUCLEOTIDE SEQUENCE [LARGE SCALE GENOMIC DNA]</scope>
    <source>
        <strain evidence="2 3">68-887.2</strain>
    </source>
</reference>
<protein>
    <submittedName>
        <fullName evidence="2">Uncharacterized protein</fullName>
    </submittedName>
</protein>
<sequence>MPINTPPPAQPPMRCLTLHTDRREPVASTSNAESNSVLSSRSVLWPLPLRLRGGCMDACSCCDDPVPIKRTESMHYTPSYRTNTRTSVPRGTDDGDDDIGFQRVKTRDSAKLSLEATLAKEELAAIARGRGEGSGGGLGGLGGVGGDGSESEEGGLASGQVGRPGTPV</sequence>
<feature type="region of interest" description="Disordered" evidence="1">
    <location>
        <begin position="77"/>
        <end position="101"/>
    </location>
</feature>
<evidence type="ECO:0000313" key="3">
    <source>
        <dbReference type="Proteomes" id="UP000193986"/>
    </source>
</evidence>
<dbReference type="Proteomes" id="UP000193986">
    <property type="component" value="Unassembled WGS sequence"/>
</dbReference>
<dbReference type="InParanoid" id="A0A1Y2B0Z6"/>